<accession>W4M5K5</accession>
<dbReference type="Proteomes" id="UP000019140">
    <property type="component" value="Unassembled WGS sequence"/>
</dbReference>
<dbReference type="HOGENOM" id="CLU_2166373_0_0_7"/>
<organism evidence="1 2">
    <name type="scientific">Candidatus Entotheonella gemina</name>
    <dbReference type="NCBI Taxonomy" id="1429439"/>
    <lineage>
        <taxon>Bacteria</taxon>
        <taxon>Pseudomonadati</taxon>
        <taxon>Nitrospinota/Tectimicrobiota group</taxon>
        <taxon>Candidatus Tectimicrobiota</taxon>
        <taxon>Candidatus Entotheonellia</taxon>
        <taxon>Candidatus Entotheonellales</taxon>
        <taxon>Candidatus Entotheonellaceae</taxon>
        <taxon>Candidatus Entotheonella</taxon>
    </lineage>
</organism>
<proteinExistence type="predicted"/>
<reference evidence="1 2" key="1">
    <citation type="journal article" date="2014" name="Nature">
        <title>An environmental bacterial taxon with a large and distinct metabolic repertoire.</title>
        <authorList>
            <person name="Wilson M.C."/>
            <person name="Mori T."/>
            <person name="Ruckert C."/>
            <person name="Uria A.R."/>
            <person name="Helf M.J."/>
            <person name="Takada K."/>
            <person name="Gernert C."/>
            <person name="Steffens U.A."/>
            <person name="Heycke N."/>
            <person name="Schmitt S."/>
            <person name="Rinke C."/>
            <person name="Helfrich E.J."/>
            <person name="Brachmann A.O."/>
            <person name="Gurgui C."/>
            <person name="Wakimoto T."/>
            <person name="Kracht M."/>
            <person name="Crusemann M."/>
            <person name="Hentschel U."/>
            <person name="Abe I."/>
            <person name="Matsunaga S."/>
            <person name="Kalinowski J."/>
            <person name="Takeyama H."/>
            <person name="Piel J."/>
        </authorList>
    </citation>
    <scope>NUCLEOTIDE SEQUENCE [LARGE SCALE GENOMIC DNA]</scope>
    <source>
        <strain evidence="2">TSY2</strain>
    </source>
</reference>
<evidence type="ECO:0000313" key="2">
    <source>
        <dbReference type="Proteomes" id="UP000019140"/>
    </source>
</evidence>
<sequence>MDGTEVDLSAVTANDIQAASGVAHSDVLLAFADAIVAADDRVLQHTRHGVLEAMGPEAMVDSAGVASNFERMVRIADATGIPLDDRMAKASKEVRETLELERFLAFKESD</sequence>
<comment type="caution">
    <text evidence="1">The sequence shown here is derived from an EMBL/GenBank/DDBJ whole genome shotgun (WGS) entry which is preliminary data.</text>
</comment>
<protein>
    <submittedName>
        <fullName evidence="1">Uncharacterized protein</fullName>
    </submittedName>
</protein>
<evidence type="ECO:0000313" key="1">
    <source>
        <dbReference type="EMBL" id="ETX05485.1"/>
    </source>
</evidence>
<dbReference type="AlphaFoldDB" id="W4M5K5"/>
<name>W4M5K5_9BACT</name>
<gene>
    <name evidence="1" type="ORF">ETSY2_22680</name>
</gene>
<keyword evidence="2" id="KW-1185">Reference proteome</keyword>
<dbReference type="EMBL" id="AZHX01000945">
    <property type="protein sequence ID" value="ETX05485.1"/>
    <property type="molecule type" value="Genomic_DNA"/>
</dbReference>